<comment type="caution">
    <text evidence="2">The sequence shown here is derived from an EMBL/GenBank/DDBJ whole genome shotgun (WGS) entry which is preliminary data.</text>
</comment>
<accession>A0A9W9B814</accession>
<proteinExistence type="predicted"/>
<dbReference type="Proteomes" id="UP001140511">
    <property type="component" value="Unassembled WGS sequence"/>
</dbReference>
<dbReference type="RefSeq" id="XP_056027379.1">
    <property type="nucleotide sequence ID" value="XM_056173800.1"/>
</dbReference>
<sequence>MPPASLITLPDEILLMICELLCYHCSCAPQSPDDKSFNTYLWSLVQTCRRLRDIAEPILYHRIWPGDNLFFLRTIIARPDLAAQVRSFFYDEAEPRDALDEDLNMLKAEARRLDINESDKWVRKWDREIKRHGGECDQRLLKLILTHLPNTKRLSIVVPLWEETTCLTDSRNKHITMESIRDLTLIPGDIFDLGLLGGLLTMMPCVESLTAYECGGISKSIPLARLRTLIFKNSMITSTCLKTIIDSCPELEHFEYYLRPYDENYILDFEQQTVTSGQAQRILHSRRKTLKNLNLVFGQNSPSYLDQLVNLEDFHLGNFHDFDGLETLWVRTTDFGTDDEDEDVPIFPEDVEDLVSKLPQSLICLGFCGSHKDWDGIEILQEAILEGYFSKLEFVLLEHEKG</sequence>
<dbReference type="SUPFAM" id="SSF52047">
    <property type="entry name" value="RNI-like"/>
    <property type="match status" value="1"/>
</dbReference>
<dbReference type="EMBL" id="JAOPEN010000004">
    <property type="protein sequence ID" value="KAJ4858323.1"/>
    <property type="molecule type" value="Genomic_DNA"/>
</dbReference>
<dbReference type="Gene3D" id="3.80.10.10">
    <property type="entry name" value="Ribonuclease Inhibitor"/>
    <property type="match status" value="1"/>
</dbReference>
<dbReference type="InterPro" id="IPR032675">
    <property type="entry name" value="LRR_dom_sf"/>
</dbReference>
<feature type="chain" id="PRO_5040943369" evidence="1">
    <location>
        <begin position="28"/>
        <end position="402"/>
    </location>
</feature>
<keyword evidence="1" id="KW-0732">Signal</keyword>
<name>A0A9W9B814_9HYPO</name>
<evidence type="ECO:0000313" key="2">
    <source>
        <dbReference type="EMBL" id="KAJ4858323.1"/>
    </source>
</evidence>
<reference evidence="2" key="1">
    <citation type="submission" date="2022-09" db="EMBL/GenBank/DDBJ databases">
        <title>Chromosome-level assembly of Trichoderma breve T069, a fungus used in development of biopesticide product.</title>
        <authorList>
            <person name="Lin R."/>
            <person name="Liu T."/>
        </authorList>
    </citation>
    <scope>NUCLEOTIDE SEQUENCE</scope>
    <source>
        <strain evidence="2">T069</strain>
    </source>
</reference>
<keyword evidence="3" id="KW-1185">Reference proteome</keyword>
<dbReference type="GeneID" id="80868488"/>
<gene>
    <name evidence="2" type="ORF">T069G_06590</name>
</gene>
<evidence type="ECO:0000313" key="3">
    <source>
        <dbReference type="Proteomes" id="UP001140511"/>
    </source>
</evidence>
<evidence type="ECO:0000256" key="1">
    <source>
        <dbReference type="SAM" id="SignalP"/>
    </source>
</evidence>
<organism evidence="2 3">
    <name type="scientific">Trichoderma breve</name>
    <dbReference type="NCBI Taxonomy" id="2034170"/>
    <lineage>
        <taxon>Eukaryota</taxon>
        <taxon>Fungi</taxon>
        <taxon>Dikarya</taxon>
        <taxon>Ascomycota</taxon>
        <taxon>Pezizomycotina</taxon>
        <taxon>Sordariomycetes</taxon>
        <taxon>Hypocreomycetidae</taxon>
        <taxon>Hypocreales</taxon>
        <taxon>Hypocreaceae</taxon>
        <taxon>Trichoderma</taxon>
    </lineage>
</organism>
<feature type="signal peptide" evidence="1">
    <location>
        <begin position="1"/>
        <end position="27"/>
    </location>
</feature>
<protein>
    <submittedName>
        <fullName evidence="2">F-box-like domain-containing protein</fullName>
    </submittedName>
</protein>
<dbReference type="AlphaFoldDB" id="A0A9W9B814"/>